<dbReference type="KEGG" id="amaq:GO499_17595"/>
<dbReference type="Proteomes" id="UP000464495">
    <property type="component" value="Chromosome"/>
</dbReference>
<proteinExistence type="predicted"/>
<gene>
    <name evidence="1" type="ORF">GO499_17595</name>
</gene>
<name>A0A6P1T4D6_9RHOB</name>
<dbReference type="EMBL" id="CP046620">
    <property type="protein sequence ID" value="QHQ36867.1"/>
    <property type="molecule type" value="Genomic_DNA"/>
</dbReference>
<dbReference type="AlphaFoldDB" id="A0A6P1T4D6"/>
<organism evidence="1 2">
    <name type="scientific">Algicella marina</name>
    <dbReference type="NCBI Taxonomy" id="2683284"/>
    <lineage>
        <taxon>Bacteria</taxon>
        <taxon>Pseudomonadati</taxon>
        <taxon>Pseudomonadota</taxon>
        <taxon>Alphaproteobacteria</taxon>
        <taxon>Rhodobacterales</taxon>
        <taxon>Paracoccaceae</taxon>
        <taxon>Algicella</taxon>
    </lineage>
</organism>
<dbReference type="RefSeq" id="WP_161863411.1">
    <property type="nucleotide sequence ID" value="NZ_CP046620.1"/>
</dbReference>
<reference evidence="1 2" key="1">
    <citation type="submission" date="2019-12" db="EMBL/GenBank/DDBJ databases">
        <title>Complete genome sequence of Algicella marina strain 9Alg 56(T) isolated from the red alga Tichocarpus crinitus.</title>
        <authorList>
            <person name="Kim S.-G."/>
            <person name="Nedashkovskaya O.I."/>
        </authorList>
    </citation>
    <scope>NUCLEOTIDE SEQUENCE [LARGE SCALE GENOMIC DNA]</scope>
    <source>
        <strain evidence="1 2">9Alg 56</strain>
    </source>
</reference>
<accession>A0A6P1T4D6</accession>
<sequence length="241" mass="24717">MSIFERSGLARFRAVVTTGARQNFPATVKGTRETKALLPVSLVLVLAACAVSIPATDRANLRVAGERLTVVAPGGFCVDPQSVDVTKAGGFLLFGDCAVLNAVAVEGDPISAVISANVGTDGVPGSLEALQAFLVDGPGVVTLGKSGDPEAVKVLESDIADGILFIKIEDTGPSPIPGASPVFWRGFFEAGGRLMFGTVNGFQRGGLSDAAARELLRELAGRTRAANAPPETVTEVVDAAL</sequence>
<evidence type="ECO:0000313" key="2">
    <source>
        <dbReference type="Proteomes" id="UP000464495"/>
    </source>
</evidence>
<protein>
    <submittedName>
        <fullName evidence="1">Uncharacterized protein</fullName>
    </submittedName>
</protein>
<keyword evidence="2" id="KW-1185">Reference proteome</keyword>
<evidence type="ECO:0000313" key="1">
    <source>
        <dbReference type="EMBL" id="QHQ36867.1"/>
    </source>
</evidence>